<dbReference type="Proteomes" id="UP000199140">
    <property type="component" value="Unassembled WGS sequence"/>
</dbReference>
<dbReference type="GO" id="GO:0003676">
    <property type="term" value="F:nucleic acid binding"/>
    <property type="evidence" value="ECO:0007669"/>
    <property type="project" value="InterPro"/>
</dbReference>
<dbReference type="EMBL" id="FOPK01000005">
    <property type="protein sequence ID" value="SFG61621.1"/>
    <property type="molecule type" value="Genomic_DNA"/>
</dbReference>
<dbReference type="AlphaFoldDB" id="A0AAE8HQ07"/>
<feature type="region of interest" description="Disordered" evidence="1">
    <location>
        <begin position="325"/>
        <end position="353"/>
    </location>
</feature>
<feature type="domain" description="DUF4268" evidence="2">
    <location>
        <begin position="180"/>
        <end position="315"/>
    </location>
</feature>
<sequence>MIKLGRIIPVDVRTIWTNEASHFTPWLADAENLNLLGEALHLGELTLQTTERSVGDFSADIVAVDEGGVEVLIENQLEPSDHRHLGQVLTYLAGLGSDGATVVWITTRFREEHRAAIDWLNRQTGDGFDFFGVEIEAIRIVDSLPAPRFNVVAMPNDWTKQARQAVRRATSDAPSEVGLLYQEYWLGLRQEFEQSGGTGRFPKAWPRHWLPFAIGRSGFQLSAGLFRAERQIRFELYMHQNDMPPKLAYRQLEGASAEIEAAYGRPLEWQELPESRASRLAVYLKEADVSDRADWKRQHRWIIDQLKLFRHVFAGRIRSLNLGTSSSLAGEDGASPNDAVRSPDFPIGVTENG</sequence>
<dbReference type="EMBL" id="CP015367">
    <property type="protein sequence ID" value="APT33486.1"/>
    <property type="molecule type" value="Genomic_DNA"/>
</dbReference>
<evidence type="ECO:0000313" key="6">
    <source>
        <dbReference type="Proteomes" id="UP000199140"/>
    </source>
</evidence>
<dbReference type="KEGG" id="mphy:MCBMB27_04195"/>
<evidence type="ECO:0000259" key="2">
    <source>
        <dbReference type="Pfam" id="PF14088"/>
    </source>
</evidence>
<dbReference type="InterPro" id="IPR025364">
    <property type="entry name" value="DUF4268"/>
</dbReference>
<dbReference type="RefSeq" id="WP_075381157.1">
    <property type="nucleotide sequence ID" value="NZ_CP015367.1"/>
</dbReference>
<protein>
    <recommendedName>
        <fullName evidence="2">DUF4268 domain-containing protein</fullName>
    </recommendedName>
</protein>
<reference evidence="3 5" key="1">
    <citation type="submission" date="2016-04" db="EMBL/GenBank/DDBJ databases">
        <title>Complete genome sequencing and analysis of CBMB27, Methylobacterium phyllosphaerae isolated from leaf tissues of rice (Oryza sativa L.).</title>
        <authorList>
            <person name="Lee Y."/>
            <person name="Hwangbo K."/>
            <person name="Chung H."/>
            <person name="Yoo J."/>
            <person name="Kim K.Y."/>
            <person name="Sa T.M."/>
            <person name="Um Y."/>
            <person name="Madhaiyan M."/>
        </authorList>
    </citation>
    <scope>NUCLEOTIDE SEQUENCE [LARGE SCALE GENOMIC DNA]</scope>
    <source>
        <strain evidence="3 5">CBMB27</strain>
    </source>
</reference>
<proteinExistence type="predicted"/>
<accession>A0AAE8HQ07</accession>
<dbReference type="Pfam" id="PF14088">
    <property type="entry name" value="DUF4268"/>
    <property type="match status" value="1"/>
</dbReference>
<gene>
    <name evidence="3" type="ORF">MCBMB27_04195</name>
    <name evidence="4" type="ORF">SAMN05192567_105232</name>
</gene>
<evidence type="ECO:0000313" key="4">
    <source>
        <dbReference type="EMBL" id="SFG61621.1"/>
    </source>
</evidence>
<evidence type="ECO:0000313" key="5">
    <source>
        <dbReference type="Proteomes" id="UP000185487"/>
    </source>
</evidence>
<dbReference type="InterPro" id="IPR011856">
    <property type="entry name" value="tRNA_endonuc-like_dom_sf"/>
</dbReference>
<name>A0AAE8HQ07_9HYPH</name>
<evidence type="ECO:0000313" key="3">
    <source>
        <dbReference type="EMBL" id="APT33486.1"/>
    </source>
</evidence>
<reference evidence="4 6" key="2">
    <citation type="submission" date="2016-10" db="EMBL/GenBank/DDBJ databases">
        <authorList>
            <person name="Varghese N."/>
            <person name="Submissions S."/>
        </authorList>
    </citation>
    <scope>NUCLEOTIDE SEQUENCE [LARGE SCALE GENOMIC DNA]</scope>
    <source>
        <strain evidence="4 6">CBMB27</strain>
    </source>
</reference>
<evidence type="ECO:0000256" key="1">
    <source>
        <dbReference type="SAM" id="MobiDB-lite"/>
    </source>
</evidence>
<dbReference type="Proteomes" id="UP000185487">
    <property type="component" value="Chromosome"/>
</dbReference>
<organism evidence="4 6">
    <name type="scientific">Methylobacterium phyllosphaerae</name>
    <dbReference type="NCBI Taxonomy" id="418223"/>
    <lineage>
        <taxon>Bacteria</taxon>
        <taxon>Pseudomonadati</taxon>
        <taxon>Pseudomonadota</taxon>
        <taxon>Alphaproteobacteria</taxon>
        <taxon>Hyphomicrobiales</taxon>
        <taxon>Methylobacteriaceae</taxon>
        <taxon>Methylobacterium</taxon>
    </lineage>
</organism>
<dbReference type="Gene3D" id="3.40.1350.10">
    <property type="match status" value="1"/>
</dbReference>
<keyword evidence="5" id="KW-1185">Reference proteome</keyword>